<accession>R0MG95</accession>
<evidence type="ECO:0000313" key="1">
    <source>
        <dbReference type="EMBL" id="EOB33197.1"/>
    </source>
</evidence>
<proteinExistence type="predicted"/>
<gene>
    <name evidence="1" type="ORF">D065_02783</name>
</gene>
<dbReference type="AlphaFoldDB" id="R0MG95"/>
<organism evidence="1 2">
    <name type="scientific">Streptococcus mitis 13/39</name>
    <dbReference type="NCBI Taxonomy" id="1239793"/>
    <lineage>
        <taxon>Bacteria</taxon>
        <taxon>Bacillati</taxon>
        <taxon>Bacillota</taxon>
        <taxon>Bacilli</taxon>
        <taxon>Lactobacillales</taxon>
        <taxon>Streptococcaceae</taxon>
        <taxon>Streptococcus</taxon>
        <taxon>Streptococcus mitis group</taxon>
    </lineage>
</organism>
<dbReference type="PATRIC" id="fig|1239793.3.peg.543"/>
<comment type="caution">
    <text evidence="1">The sequence shown here is derived from an EMBL/GenBank/DDBJ whole genome shotgun (WGS) entry which is preliminary data.</text>
</comment>
<reference evidence="1 2" key="1">
    <citation type="submission" date="2013-04" db="EMBL/GenBank/DDBJ databases">
        <authorList>
            <person name="Ikryannikova L.N."/>
            <person name="Ilina E.N."/>
            <person name="Kostryukova E.S."/>
            <person name="Semashko T.A."/>
            <person name="Karpova I.Y.U."/>
            <person name="Larin A.K."/>
            <person name="Ischenko D.S."/>
            <person name="Alekseev D.G."/>
            <person name="Klimova E.A."/>
            <person name="Filimonova A.V."/>
            <person name="Savinova T.A."/>
            <person name="Filimonova O.Y.U."/>
            <person name="Dubovickaya V.A."/>
            <person name="Sidorenko S.V."/>
            <person name="Govorun V.M."/>
        </authorList>
    </citation>
    <scope>NUCLEOTIDE SEQUENCE [LARGE SCALE GENOMIC DNA]</scope>
    <source>
        <strain evidence="1 2">13/39</strain>
    </source>
</reference>
<sequence length="87" mass="10201">MLKEFGMTTLEISKSDSNKEQNIPVLKMYDDKELIGTFNILTNEVIENIDLADYDIRFAQKQIELNRDNYLETWKEIKNTVNTNSLP</sequence>
<protein>
    <submittedName>
        <fullName evidence="1">Uncharacterized protein</fullName>
    </submittedName>
</protein>
<dbReference type="EMBL" id="AQTU01000006">
    <property type="protein sequence ID" value="EOB33197.1"/>
    <property type="molecule type" value="Genomic_DNA"/>
</dbReference>
<evidence type="ECO:0000313" key="2">
    <source>
        <dbReference type="Proteomes" id="UP000013315"/>
    </source>
</evidence>
<dbReference type="Proteomes" id="UP000013315">
    <property type="component" value="Unassembled WGS sequence"/>
</dbReference>
<name>R0MG95_STRMT</name>